<accession>A0A918XUK0</accession>
<dbReference type="EMBL" id="BMZS01000008">
    <property type="protein sequence ID" value="GHD56141.1"/>
    <property type="molecule type" value="Genomic_DNA"/>
</dbReference>
<evidence type="ECO:0000313" key="3">
    <source>
        <dbReference type="EMBL" id="GHD56141.1"/>
    </source>
</evidence>
<organism evidence="3 4">
    <name type="scientific">Thalassobaculum fulvum</name>
    <dbReference type="NCBI Taxonomy" id="1633335"/>
    <lineage>
        <taxon>Bacteria</taxon>
        <taxon>Pseudomonadati</taxon>
        <taxon>Pseudomonadota</taxon>
        <taxon>Alphaproteobacteria</taxon>
        <taxon>Rhodospirillales</taxon>
        <taxon>Thalassobaculaceae</taxon>
        <taxon>Thalassobaculum</taxon>
    </lineage>
</organism>
<dbReference type="GO" id="GO:0006171">
    <property type="term" value="P:cAMP biosynthetic process"/>
    <property type="evidence" value="ECO:0007669"/>
    <property type="project" value="TreeGrafter"/>
</dbReference>
<keyword evidence="4" id="KW-1185">Reference proteome</keyword>
<dbReference type="Proteomes" id="UP000630353">
    <property type="component" value="Unassembled WGS sequence"/>
</dbReference>
<proteinExistence type="predicted"/>
<dbReference type="GO" id="GO:0004016">
    <property type="term" value="F:adenylate cyclase activity"/>
    <property type="evidence" value="ECO:0007669"/>
    <property type="project" value="UniProtKB-ARBA"/>
</dbReference>
<dbReference type="InterPro" id="IPR001054">
    <property type="entry name" value="A/G_cyclase"/>
</dbReference>
<comment type="caution">
    <text evidence="3">The sequence shown here is derived from an EMBL/GenBank/DDBJ whole genome shotgun (WGS) entry which is preliminary data.</text>
</comment>
<feature type="domain" description="Guanylate cyclase" evidence="2">
    <location>
        <begin position="347"/>
        <end position="461"/>
    </location>
</feature>
<dbReference type="SMART" id="SM00044">
    <property type="entry name" value="CYCc"/>
    <property type="match status" value="1"/>
</dbReference>
<feature type="compositionally biased region" description="Low complexity" evidence="1">
    <location>
        <begin position="140"/>
        <end position="149"/>
    </location>
</feature>
<dbReference type="InterPro" id="IPR029787">
    <property type="entry name" value="Nucleotide_cyclase"/>
</dbReference>
<gene>
    <name evidence="3" type="ORF">GCM10017083_35910</name>
</gene>
<dbReference type="InterPro" id="IPR050697">
    <property type="entry name" value="Adenylyl/Guanylyl_Cyclase_3/4"/>
</dbReference>
<feature type="compositionally biased region" description="Low complexity" evidence="1">
    <location>
        <begin position="122"/>
        <end position="132"/>
    </location>
</feature>
<dbReference type="AlphaFoldDB" id="A0A918XUK0"/>
<reference evidence="3" key="1">
    <citation type="journal article" date="2014" name="Int. J. Syst. Evol. Microbiol.">
        <title>Complete genome sequence of Corynebacterium casei LMG S-19264T (=DSM 44701T), isolated from a smear-ripened cheese.</title>
        <authorList>
            <consortium name="US DOE Joint Genome Institute (JGI-PGF)"/>
            <person name="Walter F."/>
            <person name="Albersmeier A."/>
            <person name="Kalinowski J."/>
            <person name="Ruckert C."/>
        </authorList>
    </citation>
    <scope>NUCLEOTIDE SEQUENCE</scope>
    <source>
        <strain evidence="3">KCTC 42651</strain>
    </source>
</reference>
<evidence type="ECO:0000313" key="4">
    <source>
        <dbReference type="Proteomes" id="UP000630353"/>
    </source>
</evidence>
<dbReference type="PANTHER" id="PTHR43081:SF19">
    <property type="entry name" value="PH-SENSITIVE ADENYLATE CYCLASE RV1264"/>
    <property type="match status" value="1"/>
</dbReference>
<reference evidence="3" key="2">
    <citation type="submission" date="2020-09" db="EMBL/GenBank/DDBJ databases">
        <authorList>
            <person name="Sun Q."/>
            <person name="Kim S."/>
        </authorList>
    </citation>
    <scope>NUCLEOTIDE SEQUENCE</scope>
    <source>
        <strain evidence="3">KCTC 42651</strain>
    </source>
</reference>
<sequence>MAEIVGYEVQIRQGQNPWQTVERFGPDDQAEAKRSLDRLRLENGATAARLTEERVDAQGFFRTRTLGLRSAVPPAGAPERPARGGADPAGRAAAKQAAADAAATGRLPDTGRTSERGRFSDAGRSPRAGRPTGPAPRRAPPAQQAARPGSRFSITDLLGFLFTPIRDAAAQAAAGGGALALPPPPQPVGRRGDLPVYADEAGMPTVDLFVSDAIVREFHNFVDALDGLESAQPARNNPRFVQGISLFSIGVLFSIEEHIDIFSERGKTVVHACLSRFLELVDTVNHFLEALERYLKEAESATWIRAGSRCFRYYRETDLQNLNREFGEAFGVYDALEQRLGGRVKVGILFTDIVDSTALTGELGDTLAQAVVDHHDAMVEGIARKFGGRKVKHLGDGLMLCFGSAQAMAGCMTSIIDTMKGFVQRPEVPVYRIRCGGHFGEAIHKGDDFFGSTVQLAARVAGSAGPNEARLCATVVDPDNPAFRRFQDCGAATLKGFAEPRVLARYR</sequence>
<dbReference type="RefSeq" id="WP_189992144.1">
    <property type="nucleotide sequence ID" value="NZ_BMZS01000008.1"/>
</dbReference>
<dbReference type="SUPFAM" id="SSF55073">
    <property type="entry name" value="Nucleotide cyclase"/>
    <property type="match status" value="1"/>
</dbReference>
<evidence type="ECO:0000256" key="1">
    <source>
        <dbReference type="SAM" id="MobiDB-lite"/>
    </source>
</evidence>
<dbReference type="Pfam" id="PF00211">
    <property type="entry name" value="Guanylate_cyc"/>
    <property type="match status" value="1"/>
</dbReference>
<feature type="compositionally biased region" description="Low complexity" evidence="1">
    <location>
        <begin position="71"/>
        <end position="106"/>
    </location>
</feature>
<dbReference type="GO" id="GO:0035556">
    <property type="term" value="P:intracellular signal transduction"/>
    <property type="evidence" value="ECO:0007669"/>
    <property type="project" value="InterPro"/>
</dbReference>
<evidence type="ECO:0000259" key="2">
    <source>
        <dbReference type="PROSITE" id="PS50125"/>
    </source>
</evidence>
<feature type="region of interest" description="Disordered" evidence="1">
    <location>
        <begin position="67"/>
        <end position="149"/>
    </location>
</feature>
<feature type="compositionally biased region" description="Basic and acidic residues" evidence="1">
    <location>
        <begin position="112"/>
        <end position="121"/>
    </location>
</feature>
<name>A0A918XUK0_9PROT</name>
<protein>
    <recommendedName>
        <fullName evidence="2">Guanylate cyclase domain-containing protein</fullName>
    </recommendedName>
</protein>
<dbReference type="PROSITE" id="PS50125">
    <property type="entry name" value="GUANYLATE_CYCLASE_2"/>
    <property type="match status" value="1"/>
</dbReference>
<dbReference type="CDD" id="cd07302">
    <property type="entry name" value="CHD"/>
    <property type="match status" value="1"/>
</dbReference>
<dbReference type="PANTHER" id="PTHR43081">
    <property type="entry name" value="ADENYLATE CYCLASE, TERMINAL-DIFFERENTIATION SPECIFIC-RELATED"/>
    <property type="match status" value="1"/>
</dbReference>
<dbReference type="Gene3D" id="3.30.70.1230">
    <property type="entry name" value="Nucleotide cyclase"/>
    <property type="match status" value="1"/>
</dbReference>